<sequence length="160" mass="18290">MNYQDINQLTGKKLWLLNRGRINSDYKLTDNVNSYGRMYSDNSFIAKTYLETNNETILVLNSTIGDLSIKTPEGKVIGYFETNKIGLKLNDGFKANFNATSLFSSEYHWLDEHNNELIRIFGNDASQVVVTFISPISEIPHLSVLILVGIKTIFNRKELY</sequence>
<keyword evidence="2" id="KW-1185">Reference proteome</keyword>
<proteinExistence type="predicted"/>
<gene>
    <name evidence="1" type="ORF">SNE25_24590</name>
</gene>
<dbReference type="RefSeq" id="WP_321561669.1">
    <property type="nucleotide sequence ID" value="NZ_CP139558.1"/>
</dbReference>
<name>A0ABZ0TJZ9_9SPHI</name>
<evidence type="ECO:0000313" key="1">
    <source>
        <dbReference type="EMBL" id="WPU92508.1"/>
    </source>
</evidence>
<dbReference type="Proteomes" id="UP001324380">
    <property type="component" value="Chromosome"/>
</dbReference>
<protein>
    <submittedName>
        <fullName evidence="1">Uncharacterized protein</fullName>
    </submittedName>
</protein>
<dbReference type="EMBL" id="CP139558">
    <property type="protein sequence ID" value="WPU92508.1"/>
    <property type="molecule type" value="Genomic_DNA"/>
</dbReference>
<evidence type="ECO:0000313" key="2">
    <source>
        <dbReference type="Proteomes" id="UP001324380"/>
    </source>
</evidence>
<organism evidence="1 2">
    <name type="scientific">Mucilaginibacter sabulilitoris</name>
    <dbReference type="NCBI Taxonomy" id="1173583"/>
    <lineage>
        <taxon>Bacteria</taxon>
        <taxon>Pseudomonadati</taxon>
        <taxon>Bacteroidota</taxon>
        <taxon>Sphingobacteriia</taxon>
        <taxon>Sphingobacteriales</taxon>
        <taxon>Sphingobacteriaceae</taxon>
        <taxon>Mucilaginibacter</taxon>
    </lineage>
</organism>
<reference evidence="1 2" key="1">
    <citation type="submission" date="2023-11" db="EMBL/GenBank/DDBJ databases">
        <title>Analysis of the Genomes of Mucilaginibacter gossypii cycad 4 and M. sabulilitoris SNA2: microbes with the potential for plant growth promotion.</title>
        <authorList>
            <person name="Hirsch A.M."/>
            <person name="Humm E."/>
            <person name="Rubbi M."/>
            <person name="Del Vecchio G."/>
            <person name="Ha S.M."/>
            <person name="Pellegrini M."/>
            <person name="Gunsalus R.P."/>
        </authorList>
    </citation>
    <scope>NUCLEOTIDE SEQUENCE [LARGE SCALE GENOMIC DNA]</scope>
    <source>
        <strain evidence="1 2">SNA2</strain>
    </source>
</reference>
<accession>A0ABZ0TJZ9</accession>